<dbReference type="EMBL" id="HBUF01176304">
    <property type="protein sequence ID" value="CAG6654064.1"/>
    <property type="molecule type" value="Transcribed_RNA"/>
</dbReference>
<dbReference type="EMBL" id="HBUF01176303">
    <property type="protein sequence ID" value="CAG6654062.1"/>
    <property type="molecule type" value="Transcribed_RNA"/>
</dbReference>
<proteinExistence type="predicted"/>
<dbReference type="EMBL" id="HBUF01176301">
    <property type="protein sequence ID" value="CAG6654059.1"/>
    <property type="molecule type" value="Transcribed_RNA"/>
</dbReference>
<keyword evidence="1" id="KW-1133">Transmembrane helix</keyword>
<reference evidence="2" key="1">
    <citation type="submission" date="2021-05" db="EMBL/GenBank/DDBJ databases">
        <authorList>
            <person name="Alioto T."/>
            <person name="Alioto T."/>
            <person name="Gomez Garrido J."/>
        </authorList>
    </citation>
    <scope>NUCLEOTIDE SEQUENCE</scope>
</reference>
<keyword evidence="1" id="KW-0472">Membrane</keyword>
<evidence type="ECO:0000256" key="1">
    <source>
        <dbReference type="SAM" id="Phobius"/>
    </source>
</evidence>
<feature type="transmembrane region" description="Helical" evidence="1">
    <location>
        <begin position="69"/>
        <end position="92"/>
    </location>
</feature>
<dbReference type="EMBL" id="HBUF01176305">
    <property type="protein sequence ID" value="CAG6654066.1"/>
    <property type="molecule type" value="Transcribed_RNA"/>
</dbReference>
<keyword evidence="1" id="KW-0812">Transmembrane</keyword>
<accession>A0A8D8RSB8</accession>
<name>A0A8D8RSB8_9HEMI</name>
<evidence type="ECO:0000313" key="2">
    <source>
        <dbReference type="EMBL" id="CAG6654059.1"/>
    </source>
</evidence>
<protein>
    <submittedName>
        <fullName evidence="2">Uncharacterized protein</fullName>
    </submittedName>
</protein>
<dbReference type="AlphaFoldDB" id="A0A8D8RSB8"/>
<sequence>MAEFDSPKFKKSLKTQENGEKVPFSEFGRNFAYICNFFCTLEKRKKNTFMEIKVYNILKMQKYIQLCDFSFFFMSFSTVVELFLSTTIQLYIRPKSSWYIIGSPCLSNVFKSCD</sequence>
<organism evidence="2">
    <name type="scientific">Cacopsylla melanoneura</name>
    <dbReference type="NCBI Taxonomy" id="428564"/>
    <lineage>
        <taxon>Eukaryota</taxon>
        <taxon>Metazoa</taxon>
        <taxon>Ecdysozoa</taxon>
        <taxon>Arthropoda</taxon>
        <taxon>Hexapoda</taxon>
        <taxon>Insecta</taxon>
        <taxon>Pterygota</taxon>
        <taxon>Neoptera</taxon>
        <taxon>Paraneoptera</taxon>
        <taxon>Hemiptera</taxon>
        <taxon>Sternorrhyncha</taxon>
        <taxon>Psylloidea</taxon>
        <taxon>Psyllidae</taxon>
        <taxon>Psyllinae</taxon>
        <taxon>Cacopsylla</taxon>
    </lineage>
</organism>